<proteinExistence type="predicted"/>
<gene>
    <name evidence="1" type="ORF">HND93_04505</name>
</gene>
<comment type="caution">
    <text evidence="1">The sequence shown here is derived from an EMBL/GenBank/DDBJ whole genome shotgun (WGS) entry which is preliminary data.</text>
</comment>
<dbReference type="RefSeq" id="WP_180280655.1">
    <property type="nucleotide sequence ID" value="NZ_JABFDB010000001.1"/>
</dbReference>
<organism evidence="1 2">
    <name type="scientific">Azospirillum oleiclasticum</name>
    <dbReference type="NCBI Taxonomy" id="2735135"/>
    <lineage>
        <taxon>Bacteria</taxon>
        <taxon>Pseudomonadati</taxon>
        <taxon>Pseudomonadota</taxon>
        <taxon>Alphaproteobacteria</taxon>
        <taxon>Rhodospirillales</taxon>
        <taxon>Azospirillaceae</taxon>
        <taxon>Azospirillum</taxon>
    </lineage>
</organism>
<keyword evidence="2" id="KW-1185">Reference proteome</keyword>
<evidence type="ECO:0000313" key="2">
    <source>
        <dbReference type="Proteomes" id="UP000584642"/>
    </source>
</evidence>
<dbReference type="EMBL" id="JABFDB010000001">
    <property type="protein sequence ID" value="NYZ18963.1"/>
    <property type="molecule type" value="Genomic_DNA"/>
</dbReference>
<dbReference type="InterPro" id="IPR018742">
    <property type="entry name" value="DUF2290"/>
</dbReference>
<protein>
    <submittedName>
        <fullName evidence="1">DUF2290 domain-containing protein</fullName>
    </submittedName>
</protein>
<accession>A0ABX2T735</accession>
<evidence type="ECO:0000313" key="1">
    <source>
        <dbReference type="EMBL" id="NYZ18963.1"/>
    </source>
</evidence>
<name>A0ABX2T735_9PROT</name>
<dbReference type="Pfam" id="PF10053">
    <property type="entry name" value="DUF2290"/>
    <property type="match status" value="1"/>
</dbReference>
<sequence length="250" mass="28734">MKLSEFNSSIRTLSSFFAEVGLWKATVYMTSLPRSEIFNKTCLTSVNYVEIYEAGLSLSHYNILLHDYAYFQFSHTSETEYALAYYPNPRLSGCTEAVHEFRDLEKERDNGILSAEEFDELVACMPARGYVPRIRFEYSAKQYRPVRHPGAHFHIGMSGEDRWCSGRKLSPRSFGMLMAKFYYPEAWWSGSRFSLSPEEQETVAALSTCFDERLLNSIKNDGVSQLLTDYEKMGFHLSALLGQSEPNMTF</sequence>
<dbReference type="Proteomes" id="UP000584642">
    <property type="component" value="Unassembled WGS sequence"/>
</dbReference>
<reference evidence="1 2" key="1">
    <citation type="submission" date="2020-05" db="EMBL/GenBank/DDBJ databases">
        <title>Azospirillum oleiclasticum sp. nov, a nitrogen-fixing and heavy crude oil-emulsifying bacterium isolated from the crude oil of Yumen Oilfield.</title>
        <authorList>
            <person name="Wu D."/>
            <person name="Cai M."/>
            <person name="Zhang X."/>
        </authorList>
    </citation>
    <scope>NUCLEOTIDE SEQUENCE [LARGE SCALE GENOMIC DNA]</scope>
    <source>
        <strain evidence="1 2">ROY-1-1-2</strain>
    </source>
</reference>